<dbReference type="EMBL" id="LVWI01000073">
    <property type="protein sequence ID" value="OKP81772.1"/>
    <property type="molecule type" value="Genomic_DNA"/>
</dbReference>
<evidence type="ECO:0000256" key="3">
    <source>
        <dbReference type="ARBA" id="ARBA00019574"/>
    </source>
</evidence>
<keyword evidence="5" id="KW-1185">Reference proteome</keyword>
<sequence length="115" mass="12194">MDQGVQKGLVDISDRVISAIISYVVMDTPGIAGMSGSSVTGNLAKLLGSKFGAKGMSVEVSEEEVAVHLQIIVDYGCRIQEVCKSLQYNVRGAVENMLGLTLAVVNIRVEKLALP</sequence>
<reference evidence="4 5" key="1">
    <citation type="submission" date="2016-03" db="EMBL/GenBank/DDBJ databases">
        <authorList>
            <person name="Sant'Anna F.H."/>
            <person name="Ambrosini A."/>
            <person name="Souza R."/>
            <person name="Bach E."/>
            <person name="Fernandes G."/>
            <person name="Balsanelli E."/>
            <person name="Baura V.A."/>
            <person name="Souza E.M."/>
            <person name="Passaglia L."/>
        </authorList>
    </citation>
    <scope>NUCLEOTIDE SEQUENCE [LARGE SCALE GENOMIC DNA]</scope>
    <source>
        <strain evidence="4 5">P26E</strain>
    </source>
</reference>
<comment type="caution">
    <text evidence="4">The sequence shown here is derived from an EMBL/GenBank/DDBJ whole genome shotgun (WGS) entry which is preliminary data.</text>
</comment>
<dbReference type="PANTHER" id="PTHR34297:SF3">
    <property type="entry name" value="ALKALINE SHOCK PROTEIN 23"/>
    <property type="match status" value="1"/>
</dbReference>
<evidence type="ECO:0000313" key="4">
    <source>
        <dbReference type="EMBL" id="OKP81772.1"/>
    </source>
</evidence>
<dbReference type="InterPro" id="IPR005531">
    <property type="entry name" value="Asp23"/>
</dbReference>
<comment type="function">
    <text evidence="1">May play a key role in alkaline pH tolerance.</text>
</comment>
<dbReference type="RefSeq" id="WP_074108938.1">
    <property type="nucleotide sequence ID" value="NZ_LVWI01000073.1"/>
</dbReference>
<name>A0ABX3EGM4_9BACL</name>
<comment type="similarity">
    <text evidence="2">Belongs to the asp23 family.</text>
</comment>
<gene>
    <name evidence="4" type="ORF">A3844_25300</name>
</gene>
<dbReference type="Pfam" id="PF03780">
    <property type="entry name" value="Asp23"/>
    <property type="match status" value="1"/>
</dbReference>
<dbReference type="Proteomes" id="UP000186058">
    <property type="component" value="Unassembled WGS sequence"/>
</dbReference>
<protein>
    <recommendedName>
        <fullName evidence="3">Alkaline shock protein 23</fullName>
    </recommendedName>
</protein>
<organism evidence="4 5">
    <name type="scientific">Paenibacillus helianthi</name>
    <dbReference type="NCBI Taxonomy" id="1349432"/>
    <lineage>
        <taxon>Bacteria</taxon>
        <taxon>Bacillati</taxon>
        <taxon>Bacillota</taxon>
        <taxon>Bacilli</taxon>
        <taxon>Bacillales</taxon>
        <taxon>Paenibacillaceae</taxon>
        <taxon>Paenibacillus</taxon>
    </lineage>
</organism>
<evidence type="ECO:0000313" key="5">
    <source>
        <dbReference type="Proteomes" id="UP000186058"/>
    </source>
</evidence>
<evidence type="ECO:0000256" key="1">
    <source>
        <dbReference type="ARBA" id="ARBA00002561"/>
    </source>
</evidence>
<accession>A0ABX3EGM4</accession>
<evidence type="ECO:0000256" key="2">
    <source>
        <dbReference type="ARBA" id="ARBA00005721"/>
    </source>
</evidence>
<dbReference type="PANTHER" id="PTHR34297">
    <property type="entry name" value="HYPOTHETICAL CYTOSOLIC PROTEIN-RELATED"/>
    <property type="match status" value="1"/>
</dbReference>
<proteinExistence type="inferred from homology"/>